<dbReference type="InterPro" id="IPR011990">
    <property type="entry name" value="TPR-like_helical_dom_sf"/>
</dbReference>
<reference evidence="2" key="1">
    <citation type="submission" date="2023-10" db="EMBL/GenBank/DDBJ databases">
        <authorList>
            <person name="Chen Y."/>
            <person name="Shah S."/>
            <person name="Dougan E. K."/>
            <person name="Thang M."/>
            <person name="Chan C."/>
        </authorList>
    </citation>
    <scope>NUCLEOTIDE SEQUENCE [LARGE SCALE GENOMIC DNA]</scope>
</reference>
<name>A0ABN9T6H4_9DINO</name>
<dbReference type="Gene3D" id="1.25.40.10">
    <property type="entry name" value="Tetratricopeptide repeat domain"/>
    <property type="match status" value="1"/>
</dbReference>
<protein>
    <recommendedName>
        <fullName evidence="4">Sel1 repeat family protein</fullName>
    </recommendedName>
</protein>
<proteinExistence type="predicted"/>
<evidence type="ECO:0008006" key="4">
    <source>
        <dbReference type="Google" id="ProtNLM"/>
    </source>
</evidence>
<dbReference type="Pfam" id="PF01535">
    <property type="entry name" value="PPR"/>
    <property type="match status" value="1"/>
</dbReference>
<sequence>MAALESRWPLALLALFAAHRGGASAGEAAGALAGARVPEDAVVGCSDRAMQALASQGRWQEAFELAVELGRRGVEASGPRRESMISACERAGLWPEALHLLGRSGWRGVSAQAGALSKRRRNALCTLWARSQASVACAQSRRWRLPAQLLEEARAAGLEPSRDAVAEDLPIQ</sequence>
<dbReference type="Proteomes" id="UP001189429">
    <property type="component" value="Unassembled WGS sequence"/>
</dbReference>
<comment type="caution">
    <text evidence="2">The sequence shown here is derived from an EMBL/GenBank/DDBJ whole genome shotgun (WGS) entry which is preliminary data.</text>
</comment>
<organism evidence="2 3">
    <name type="scientific">Prorocentrum cordatum</name>
    <dbReference type="NCBI Taxonomy" id="2364126"/>
    <lineage>
        <taxon>Eukaryota</taxon>
        <taxon>Sar</taxon>
        <taxon>Alveolata</taxon>
        <taxon>Dinophyceae</taxon>
        <taxon>Prorocentrales</taxon>
        <taxon>Prorocentraceae</taxon>
        <taxon>Prorocentrum</taxon>
    </lineage>
</organism>
<evidence type="ECO:0000256" key="1">
    <source>
        <dbReference type="SAM" id="SignalP"/>
    </source>
</evidence>
<evidence type="ECO:0000313" key="2">
    <source>
        <dbReference type="EMBL" id="CAK0840646.1"/>
    </source>
</evidence>
<keyword evidence="3" id="KW-1185">Reference proteome</keyword>
<accession>A0ABN9T6H4</accession>
<dbReference type="InterPro" id="IPR002885">
    <property type="entry name" value="PPR_rpt"/>
</dbReference>
<feature type="signal peptide" evidence="1">
    <location>
        <begin position="1"/>
        <end position="25"/>
    </location>
</feature>
<keyword evidence="1" id="KW-0732">Signal</keyword>
<gene>
    <name evidence="2" type="ORF">PCOR1329_LOCUS36039</name>
</gene>
<feature type="chain" id="PRO_5046339468" description="Sel1 repeat family protein" evidence="1">
    <location>
        <begin position="26"/>
        <end position="172"/>
    </location>
</feature>
<dbReference type="EMBL" id="CAUYUJ010014393">
    <property type="protein sequence ID" value="CAK0840646.1"/>
    <property type="molecule type" value="Genomic_DNA"/>
</dbReference>
<evidence type="ECO:0000313" key="3">
    <source>
        <dbReference type="Proteomes" id="UP001189429"/>
    </source>
</evidence>